<proteinExistence type="predicted"/>
<reference evidence="3 4" key="1">
    <citation type="submission" date="2024-02" db="EMBL/GenBank/DDBJ databases">
        <title>A chromosome-level genome assembly of Drosophila madeirensis, a fruit fly species endemic to Madeira island.</title>
        <authorList>
            <person name="Tomihara K."/>
            <person name="Llopart A."/>
            <person name="Yamamoto D."/>
        </authorList>
    </citation>
    <scope>NUCLEOTIDE SEQUENCE [LARGE SCALE GENOMIC DNA]</scope>
    <source>
        <strain evidence="3 4">RF1</strain>
    </source>
</reference>
<keyword evidence="4" id="KW-1185">Reference proteome</keyword>
<dbReference type="EMBL" id="AP029267">
    <property type="protein sequence ID" value="BFG04907.1"/>
    <property type="molecule type" value="Genomic_DNA"/>
</dbReference>
<evidence type="ECO:0000313" key="3">
    <source>
        <dbReference type="EMBL" id="BFG04907.1"/>
    </source>
</evidence>
<dbReference type="AlphaFoldDB" id="A0AAU9G8T9"/>
<feature type="region of interest" description="Disordered" evidence="1">
    <location>
        <begin position="64"/>
        <end position="84"/>
    </location>
</feature>
<evidence type="ECO:0000313" key="4">
    <source>
        <dbReference type="Proteomes" id="UP001500889"/>
    </source>
</evidence>
<gene>
    <name evidence="3" type="ORF">DMAD_03764</name>
</gene>
<name>A0AAU9G8T9_DROMD</name>
<dbReference type="Proteomes" id="UP001500889">
    <property type="component" value="Chromosome E"/>
</dbReference>
<organism evidence="3 4">
    <name type="scientific">Drosophila madeirensis</name>
    <name type="common">Fruit fly</name>
    <dbReference type="NCBI Taxonomy" id="30013"/>
    <lineage>
        <taxon>Eukaryota</taxon>
        <taxon>Metazoa</taxon>
        <taxon>Ecdysozoa</taxon>
        <taxon>Arthropoda</taxon>
        <taxon>Hexapoda</taxon>
        <taxon>Insecta</taxon>
        <taxon>Pterygota</taxon>
        <taxon>Neoptera</taxon>
        <taxon>Endopterygota</taxon>
        <taxon>Diptera</taxon>
        <taxon>Brachycera</taxon>
        <taxon>Muscomorpha</taxon>
        <taxon>Ephydroidea</taxon>
        <taxon>Drosophilidae</taxon>
        <taxon>Drosophila</taxon>
        <taxon>Sophophora</taxon>
    </lineage>
</organism>
<evidence type="ECO:0000256" key="1">
    <source>
        <dbReference type="SAM" id="MobiDB-lite"/>
    </source>
</evidence>
<keyword evidence="2" id="KW-0732">Signal</keyword>
<dbReference type="PROSITE" id="PS51257">
    <property type="entry name" value="PROKAR_LIPOPROTEIN"/>
    <property type="match status" value="1"/>
</dbReference>
<protein>
    <submittedName>
        <fullName evidence="3">Uncharacterized protein</fullName>
    </submittedName>
</protein>
<evidence type="ECO:0000256" key="2">
    <source>
        <dbReference type="SAM" id="SignalP"/>
    </source>
</evidence>
<sequence>MKTANKSALWLLCLPLVLLLACSLCGTEARSRPCTDDRIVFPRDSDSDAAANSPVPAWIVTTAATSTTTAEDSTEQTTEDSSLNGTATTITPIIVNRILVDTLPRCKSGFELRANRCRKSA</sequence>
<feature type="signal peptide" evidence="2">
    <location>
        <begin position="1"/>
        <end position="29"/>
    </location>
</feature>
<feature type="chain" id="PRO_5043594366" evidence="2">
    <location>
        <begin position="30"/>
        <end position="121"/>
    </location>
</feature>
<accession>A0AAU9G8T9</accession>